<evidence type="ECO:0000256" key="1">
    <source>
        <dbReference type="SAM" id="Phobius"/>
    </source>
</evidence>
<gene>
    <name evidence="2" type="ORF">CBOVIS_LOCUS7375</name>
</gene>
<keyword evidence="1" id="KW-1133">Transmembrane helix</keyword>
<dbReference type="Proteomes" id="UP000494206">
    <property type="component" value="Unassembled WGS sequence"/>
</dbReference>
<dbReference type="EMBL" id="CADEPM010000004">
    <property type="protein sequence ID" value="CAB3405143.1"/>
    <property type="molecule type" value="Genomic_DNA"/>
</dbReference>
<reference evidence="2 3" key="1">
    <citation type="submission" date="2020-04" db="EMBL/GenBank/DDBJ databases">
        <authorList>
            <person name="Laetsch R D."/>
            <person name="Stevens L."/>
            <person name="Kumar S."/>
            <person name="Blaxter L. M."/>
        </authorList>
    </citation>
    <scope>NUCLEOTIDE SEQUENCE [LARGE SCALE GENOMIC DNA]</scope>
</reference>
<evidence type="ECO:0000313" key="3">
    <source>
        <dbReference type="Proteomes" id="UP000494206"/>
    </source>
</evidence>
<name>A0A8S1EUR8_9PELO</name>
<comment type="caution">
    <text evidence="2">The sequence shown here is derived from an EMBL/GenBank/DDBJ whole genome shotgun (WGS) entry which is preliminary data.</text>
</comment>
<dbReference type="AlphaFoldDB" id="A0A8S1EUR8"/>
<proteinExistence type="predicted"/>
<keyword evidence="1" id="KW-0812">Transmembrane</keyword>
<accession>A0A8S1EUR8</accession>
<protein>
    <submittedName>
        <fullName evidence="2">Uncharacterized protein</fullName>
    </submittedName>
</protein>
<organism evidence="2 3">
    <name type="scientific">Caenorhabditis bovis</name>
    <dbReference type="NCBI Taxonomy" id="2654633"/>
    <lineage>
        <taxon>Eukaryota</taxon>
        <taxon>Metazoa</taxon>
        <taxon>Ecdysozoa</taxon>
        <taxon>Nematoda</taxon>
        <taxon>Chromadorea</taxon>
        <taxon>Rhabditida</taxon>
        <taxon>Rhabditina</taxon>
        <taxon>Rhabditomorpha</taxon>
        <taxon>Rhabditoidea</taxon>
        <taxon>Rhabditidae</taxon>
        <taxon>Peloderinae</taxon>
        <taxon>Caenorhabditis</taxon>
    </lineage>
</organism>
<feature type="transmembrane region" description="Helical" evidence="1">
    <location>
        <begin position="107"/>
        <end position="128"/>
    </location>
</feature>
<sequence>METIGAAWFHQKLEIEKVGDSERPRRIEPTNSIIRCSKMADNQVVNIPRILYSFDAYLLPLIVLHGKLFKFFVIKTIGTIVIDFVIVKLLPRNVRAHAAFFCRVAYYSLFQLIIVDGMSFAMWLILLIDLMRSFSRLLN</sequence>
<feature type="transmembrane region" description="Helical" evidence="1">
    <location>
        <begin position="68"/>
        <end position="87"/>
    </location>
</feature>
<keyword evidence="3" id="KW-1185">Reference proteome</keyword>
<keyword evidence="1" id="KW-0472">Membrane</keyword>
<evidence type="ECO:0000313" key="2">
    <source>
        <dbReference type="EMBL" id="CAB3405143.1"/>
    </source>
</evidence>